<evidence type="ECO:0000313" key="2">
    <source>
        <dbReference type="EMBL" id="HIS93804.1"/>
    </source>
</evidence>
<comment type="caution">
    <text evidence="2">The sequence shown here is derived from an EMBL/GenBank/DDBJ whole genome shotgun (WGS) entry which is preliminary data.</text>
</comment>
<keyword evidence="1" id="KW-0812">Transmembrane</keyword>
<protein>
    <submittedName>
        <fullName evidence="2">Uncharacterized protein</fullName>
    </submittedName>
</protein>
<keyword evidence="1" id="KW-1133">Transmembrane helix</keyword>
<accession>A0A9D1G2F2</accession>
<evidence type="ECO:0000256" key="1">
    <source>
        <dbReference type="SAM" id="Phobius"/>
    </source>
</evidence>
<feature type="transmembrane region" description="Helical" evidence="1">
    <location>
        <begin position="157"/>
        <end position="177"/>
    </location>
</feature>
<gene>
    <name evidence="2" type="ORF">IAA84_12385</name>
</gene>
<dbReference type="EMBL" id="DVJN01000234">
    <property type="protein sequence ID" value="HIS93804.1"/>
    <property type="molecule type" value="Genomic_DNA"/>
</dbReference>
<dbReference type="AlphaFoldDB" id="A0A9D1G2F2"/>
<organism evidence="2 3">
    <name type="scientific">Candidatus Alectryocaccomicrobium excrementavium</name>
    <dbReference type="NCBI Taxonomy" id="2840668"/>
    <lineage>
        <taxon>Bacteria</taxon>
        <taxon>Bacillati</taxon>
        <taxon>Bacillota</taxon>
        <taxon>Clostridia</taxon>
        <taxon>Candidatus Alectryocaccomicrobium</taxon>
    </lineage>
</organism>
<feature type="transmembrane region" description="Helical" evidence="1">
    <location>
        <begin position="82"/>
        <end position="104"/>
    </location>
</feature>
<sequence>MQIRISRAAWIAGLTLFITAVCAIFWLCVALFSAIIMMPYVDPSLEWGALSETLNRGIGSILIGGRFHFTRKLQLLYSALEAFFMEFGLHMLVSLFLIFVAININMLNTKLSGNIVAFAFVLFDFCFYGLGMPYAVYYFSPVSLCNLNMLDAYNTTVFPSVTYAFALLGSLNVLLIAGARIQARKIEIA</sequence>
<reference evidence="2" key="2">
    <citation type="journal article" date="2021" name="PeerJ">
        <title>Extensive microbial diversity within the chicken gut microbiome revealed by metagenomics and culture.</title>
        <authorList>
            <person name="Gilroy R."/>
            <person name="Ravi A."/>
            <person name="Getino M."/>
            <person name="Pursley I."/>
            <person name="Horton D.L."/>
            <person name="Alikhan N.F."/>
            <person name="Baker D."/>
            <person name="Gharbi K."/>
            <person name="Hall N."/>
            <person name="Watson M."/>
            <person name="Adriaenssens E.M."/>
            <person name="Foster-Nyarko E."/>
            <person name="Jarju S."/>
            <person name="Secka A."/>
            <person name="Antonio M."/>
            <person name="Oren A."/>
            <person name="Chaudhuri R.R."/>
            <person name="La Ragione R."/>
            <person name="Hildebrand F."/>
            <person name="Pallen M.J."/>
        </authorList>
    </citation>
    <scope>NUCLEOTIDE SEQUENCE</scope>
    <source>
        <strain evidence="2">13766</strain>
    </source>
</reference>
<name>A0A9D1G2F2_9FIRM</name>
<reference evidence="2" key="1">
    <citation type="submission" date="2020-10" db="EMBL/GenBank/DDBJ databases">
        <authorList>
            <person name="Gilroy R."/>
        </authorList>
    </citation>
    <scope>NUCLEOTIDE SEQUENCE</scope>
    <source>
        <strain evidence="2">13766</strain>
    </source>
</reference>
<feature type="transmembrane region" description="Helical" evidence="1">
    <location>
        <begin position="12"/>
        <end position="41"/>
    </location>
</feature>
<proteinExistence type="predicted"/>
<keyword evidence="1" id="KW-0472">Membrane</keyword>
<dbReference type="Proteomes" id="UP000824140">
    <property type="component" value="Unassembled WGS sequence"/>
</dbReference>
<feature type="transmembrane region" description="Helical" evidence="1">
    <location>
        <begin position="116"/>
        <end position="137"/>
    </location>
</feature>
<evidence type="ECO:0000313" key="3">
    <source>
        <dbReference type="Proteomes" id="UP000824140"/>
    </source>
</evidence>